<dbReference type="EMBL" id="MU393487">
    <property type="protein sequence ID" value="KAI4864352.1"/>
    <property type="molecule type" value="Genomic_DNA"/>
</dbReference>
<sequence>MAGSLQGTTVLVTGAAGGLGKAIATAYLEAGANVAICDINEERLSQARADLAPKGPFLAVTTDVTDETAVAALVDDVVARFGRLDVLVSNAGMADKFDPVGSLSKEHWDRVIGLNLTGSFLAFRAAVNAMEKQSPPGGTIIQIGSAASTHGMASGVAYTVSKHGVAALVKNTAGHYGPKGIYAVGLLLGGMVDTNIQDSFRALGGFNQEAFGRSVTSQFKPEQAIQLRDVAKYCVFLADRDIASSSNGSLINFSRNWPNA</sequence>
<evidence type="ECO:0000313" key="1">
    <source>
        <dbReference type="EMBL" id="KAI4864352.1"/>
    </source>
</evidence>
<name>A0ACB9YY64_9PEZI</name>
<reference evidence="1 2" key="1">
    <citation type="journal article" date="2022" name="New Phytol.">
        <title>Ecological generalism drives hyperdiversity of secondary metabolite gene clusters in xylarialean endophytes.</title>
        <authorList>
            <person name="Franco M.E.E."/>
            <person name="Wisecaver J.H."/>
            <person name="Arnold A.E."/>
            <person name="Ju Y.M."/>
            <person name="Slot J.C."/>
            <person name="Ahrendt S."/>
            <person name="Moore L.P."/>
            <person name="Eastman K.E."/>
            <person name="Scott K."/>
            <person name="Konkel Z."/>
            <person name="Mondo S.J."/>
            <person name="Kuo A."/>
            <person name="Hayes R.D."/>
            <person name="Haridas S."/>
            <person name="Andreopoulos B."/>
            <person name="Riley R."/>
            <person name="LaButti K."/>
            <person name="Pangilinan J."/>
            <person name="Lipzen A."/>
            <person name="Amirebrahimi M."/>
            <person name="Yan J."/>
            <person name="Adam C."/>
            <person name="Keymanesh K."/>
            <person name="Ng V."/>
            <person name="Louie K."/>
            <person name="Northen T."/>
            <person name="Drula E."/>
            <person name="Henrissat B."/>
            <person name="Hsieh H.M."/>
            <person name="Youens-Clark K."/>
            <person name="Lutzoni F."/>
            <person name="Miadlikowska J."/>
            <person name="Eastwood D.C."/>
            <person name="Hamelin R.C."/>
            <person name="Grigoriev I.V."/>
            <person name="U'Ren J.M."/>
        </authorList>
    </citation>
    <scope>NUCLEOTIDE SEQUENCE [LARGE SCALE GENOMIC DNA]</scope>
    <source>
        <strain evidence="1 2">CBS 119005</strain>
    </source>
</reference>
<accession>A0ACB9YY64</accession>
<evidence type="ECO:0000313" key="2">
    <source>
        <dbReference type="Proteomes" id="UP001497700"/>
    </source>
</evidence>
<dbReference type="Proteomes" id="UP001497700">
    <property type="component" value="Unassembled WGS sequence"/>
</dbReference>
<proteinExistence type="predicted"/>
<keyword evidence="2" id="KW-1185">Reference proteome</keyword>
<comment type="caution">
    <text evidence="1">The sequence shown here is derived from an EMBL/GenBank/DDBJ whole genome shotgun (WGS) entry which is preliminary data.</text>
</comment>
<organism evidence="1 2">
    <name type="scientific">Hypoxylon rubiginosum</name>
    <dbReference type="NCBI Taxonomy" id="110542"/>
    <lineage>
        <taxon>Eukaryota</taxon>
        <taxon>Fungi</taxon>
        <taxon>Dikarya</taxon>
        <taxon>Ascomycota</taxon>
        <taxon>Pezizomycotina</taxon>
        <taxon>Sordariomycetes</taxon>
        <taxon>Xylariomycetidae</taxon>
        <taxon>Xylariales</taxon>
        <taxon>Hypoxylaceae</taxon>
        <taxon>Hypoxylon</taxon>
    </lineage>
</organism>
<gene>
    <name evidence="1" type="ORF">F4820DRAFT_335471</name>
</gene>
<protein>
    <submittedName>
        <fullName evidence="1">NAD(P)-binding protein</fullName>
    </submittedName>
</protein>